<dbReference type="Proteomes" id="UP000242415">
    <property type="component" value="Unassembled WGS sequence"/>
</dbReference>
<evidence type="ECO:0000259" key="3">
    <source>
        <dbReference type="Pfam" id="PF09394"/>
    </source>
</evidence>
<keyword evidence="5" id="KW-1185">Reference proteome</keyword>
<dbReference type="EMBL" id="FNPH01000004">
    <property type="protein sequence ID" value="SDY89968.1"/>
    <property type="molecule type" value="Genomic_DNA"/>
</dbReference>
<name>A0A1H3NMF3_9ACTN</name>
<accession>A0A1H3NMF3</accession>
<dbReference type="AlphaFoldDB" id="A0A1H3NMF3"/>
<evidence type="ECO:0000256" key="1">
    <source>
        <dbReference type="ARBA" id="ARBA00022690"/>
    </source>
</evidence>
<keyword evidence="1" id="KW-0646">Protease inhibitor</keyword>
<sequence length="112" mass="11818">MARINLARADAGRAHRAVPGDVVVVRLDETPTSGHRWQIEEYDPAVLRPSGEEALAPASRTGGQGLRELRFDVIGAGSSRLALALRRAWEGAASAVDRFEADIAADPGFAGG</sequence>
<dbReference type="SUPFAM" id="SSF141066">
    <property type="entry name" value="ICP-like"/>
    <property type="match status" value="1"/>
</dbReference>
<dbReference type="InterPro" id="IPR018990">
    <property type="entry name" value="Prot_inh_I42_chagasin"/>
</dbReference>
<feature type="domain" description="Proteinase inhibitor I42 chagasin" evidence="3">
    <location>
        <begin position="20"/>
        <end position="102"/>
    </location>
</feature>
<proteinExistence type="predicted"/>
<organism evidence="4 5">
    <name type="scientific">Micromonospora pattaloongensis</name>
    <dbReference type="NCBI Taxonomy" id="405436"/>
    <lineage>
        <taxon>Bacteria</taxon>
        <taxon>Bacillati</taxon>
        <taxon>Actinomycetota</taxon>
        <taxon>Actinomycetes</taxon>
        <taxon>Micromonosporales</taxon>
        <taxon>Micromonosporaceae</taxon>
        <taxon>Micromonospora</taxon>
    </lineage>
</organism>
<dbReference type="InterPro" id="IPR036331">
    <property type="entry name" value="Chagasin-like_sf"/>
</dbReference>
<dbReference type="Pfam" id="PF09394">
    <property type="entry name" value="Inhibitor_I42"/>
    <property type="match status" value="1"/>
</dbReference>
<evidence type="ECO:0000313" key="4">
    <source>
        <dbReference type="EMBL" id="SDY89968.1"/>
    </source>
</evidence>
<protein>
    <submittedName>
        <fullName evidence="4">Inhibitor of cysteine peptidase</fullName>
    </submittedName>
</protein>
<dbReference type="RefSeq" id="WP_175543610.1">
    <property type="nucleotide sequence ID" value="NZ_FNPH01000004.1"/>
</dbReference>
<evidence type="ECO:0000313" key="5">
    <source>
        <dbReference type="Proteomes" id="UP000242415"/>
    </source>
</evidence>
<reference evidence="5" key="1">
    <citation type="submission" date="2016-10" db="EMBL/GenBank/DDBJ databases">
        <authorList>
            <person name="Varghese N."/>
            <person name="Submissions S."/>
        </authorList>
    </citation>
    <scope>NUCLEOTIDE SEQUENCE [LARGE SCALE GENOMIC DNA]</scope>
    <source>
        <strain evidence="5">DSM 45245</strain>
    </source>
</reference>
<dbReference type="Gene3D" id="2.60.40.2020">
    <property type="match status" value="1"/>
</dbReference>
<evidence type="ECO:0000256" key="2">
    <source>
        <dbReference type="ARBA" id="ARBA00022704"/>
    </source>
</evidence>
<keyword evidence="2" id="KW-0789">Thiol protease inhibitor</keyword>
<gene>
    <name evidence="4" type="ORF">SAMN05444365_10459</name>
</gene>
<dbReference type="GO" id="GO:0004869">
    <property type="term" value="F:cysteine-type endopeptidase inhibitor activity"/>
    <property type="evidence" value="ECO:0007669"/>
    <property type="project" value="UniProtKB-KW"/>
</dbReference>